<reference evidence="6 7" key="1">
    <citation type="submission" date="2023-07" db="EMBL/GenBank/DDBJ databases">
        <title>Genomic Encyclopedia of Type Strains, Phase IV (KMG-IV): sequencing the most valuable type-strain genomes for metagenomic binning, comparative biology and taxonomic classification.</title>
        <authorList>
            <person name="Goeker M."/>
        </authorList>
    </citation>
    <scope>NUCLEOTIDE SEQUENCE [LARGE SCALE GENOMIC DNA]</scope>
    <source>
        <strain evidence="6 7">DSM 17740</strain>
    </source>
</reference>
<organism evidence="6 7">
    <name type="scientific">Caldalkalibacillus uzonensis</name>
    <dbReference type="NCBI Taxonomy" id="353224"/>
    <lineage>
        <taxon>Bacteria</taxon>
        <taxon>Bacillati</taxon>
        <taxon>Bacillota</taxon>
        <taxon>Bacilli</taxon>
        <taxon>Bacillales</taxon>
        <taxon>Bacillaceae</taxon>
        <taxon>Caldalkalibacillus</taxon>
    </lineage>
</organism>
<keyword evidence="3" id="KW-0175">Coiled coil</keyword>
<protein>
    <submittedName>
        <fullName evidence="6">Altronate dehydratase large subunit</fullName>
        <ecNumber evidence="6">4.2.1.7</ecNumber>
    </submittedName>
</protein>
<dbReference type="EC" id="4.2.1.7" evidence="6"/>
<feature type="domain" description="D-galactarate/Altronate dehydratase second" evidence="4">
    <location>
        <begin position="5"/>
        <end position="132"/>
    </location>
</feature>
<evidence type="ECO:0000313" key="6">
    <source>
        <dbReference type="EMBL" id="MDQ0338299.1"/>
    </source>
</evidence>
<dbReference type="Pfam" id="PF04295">
    <property type="entry name" value="GD_AH_second"/>
    <property type="match status" value="1"/>
</dbReference>
<dbReference type="Proteomes" id="UP001232445">
    <property type="component" value="Unassembled WGS sequence"/>
</dbReference>
<dbReference type="RefSeq" id="WP_307336415.1">
    <property type="nucleotide sequence ID" value="NZ_JAUSUQ010000003.1"/>
</dbReference>
<gene>
    <name evidence="6" type="ORF">J2S00_001083</name>
</gene>
<evidence type="ECO:0000313" key="7">
    <source>
        <dbReference type="Proteomes" id="UP001232445"/>
    </source>
</evidence>
<accession>A0ABU0CQY5</accession>
<feature type="domain" description="D-galactarate/Altronate dehydratase C-terminal" evidence="5">
    <location>
        <begin position="143"/>
        <end position="380"/>
    </location>
</feature>
<keyword evidence="2 6" id="KW-0456">Lyase</keyword>
<proteinExistence type="inferred from homology"/>
<dbReference type="EMBL" id="JAUSUQ010000003">
    <property type="protein sequence ID" value="MDQ0338299.1"/>
    <property type="molecule type" value="Genomic_DNA"/>
</dbReference>
<evidence type="ECO:0000259" key="5">
    <source>
        <dbReference type="Pfam" id="PF20629"/>
    </source>
</evidence>
<dbReference type="GO" id="GO:0008789">
    <property type="term" value="F:altronate dehydratase activity"/>
    <property type="evidence" value="ECO:0007669"/>
    <property type="project" value="UniProtKB-EC"/>
</dbReference>
<evidence type="ECO:0000256" key="1">
    <source>
        <dbReference type="ARBA" id="ARBA00010986"/>
    </source>
</evidence>
<evidence type="ECO:0000259" key="4">
    <source>
        <dbReference type="Pfam" id="PF04295"/>
    </source>
</evidence>
<dbReference type="InterPro" id="IPR007392">
    <property type="entry name" value="GD_AH_second"/>
</dbReference>
<keyword evidence="7" id="KW-1185">Reference proteome</keyword>
<feature type="coiled-coil region" evidence="3">
    <location>
        <begin position="118"/>
        <end position="145"/>
    </location>
</feature>
<comment type="caution">
    <text evidence="6">The sequence shown here is derived from an EMBL/GenBank/DDBJ whole genome shotgun (WGS) entry which is preliminary data.</text>
</comment>
<dbReference type="InterPro" id="IPR048332">
    <property type="entry name" value="GD_AH_C"/>
</dbReference>
<sequence length="382" mass="40704">MKFKGYVRSDGRVGIRNHLLVLPTTIASTETAKYIAKGAEEAVSLSNQVGRTLAQEDFDQVWRTLKGFGTHPNVAAVLVVGLGGEDINAAQLAEEIRQTGKRAEVLIIKEEGGVAKTIKKGIEVLKELKQEADRMQTEEVGVENLMIGIECGGSDTTSGLAANPAAGVASDLLVEQGGTTFLSETPELIGAEHILARNAASPEVGKQILETVYRYEENLKRSGVDFRGAQPSPGNIRGGLTTIEEKSLGAIYKSGLAPIQGVLKYAEAPVSPGHYLMDSPGYDIESVTGMIAGGAQIIIFTTGRGTPVGSPICPVIKVCGNPQTVKRMIDNIDVDASKIIEGEKTIDEVGKSIFDLIVEVANGRFTKSEQHGFTEFAINRVI</sequence>
<evidence type="ECO:0000256" key="3">
    <source>
        <dbReference type="SAM" id="Coils"/>
    </source>
</evidence>
<dbReference type="Pfam" id="PF20629">
    <property type="entry name" value="GD_AH_C"/>
    <property type="match status" value="1"/>
</dbReference>
<comment type="similarity">
    <text evidence="1">Belongs to the UxaA family.</text>
</comment>
<dbReference type="PANTHER" id="PTHR30536">
    <property type="entry name" value="ALTRONATE/GALACTARATE DEHYDRATASE"/>
    <property type="match status" value="1"/>
</dbReference>
<dbReference type="PANTHER" id="PTHR30536:SF5">
    <property type="entry name" value="ALTRONATE DEHYDRATASE"/>
    <property type="match status" value="1"/>
</dbReference>
<evidence type="ECO:0000256" key="2">
    <source>
        <dbReference type="ARBA" id="ARBA00023239"/>
    </source>
</evidence>
<name>A0ABU0CQY5_9BACI</name>
<dbReference type="InterPro" id="IPR052172">
    <property type="entry name" value="UxaA_altronate/galactarate_dh"/>
</dbReference>